<name>A0A4Y9ER76_9SPHN</name>
<dbReference type="GO" id="GO:0005506">
    <property type="term" value="F:iron ion binding"/>
    <property type="evidence" value="ECO:0007669"/>
    <property type="project" value="InterPro"/>
</dbReference>
<sequence length="83" mass="8549">MPGDARLAGLYTQSCKTCHADPATGAPLVGDAEAWAPRLAQGPDVLLASVISGKNAMPAGGQCFACTPDDFKALTKFMSEAHQ</sequence>
<dbReference type="InterPro" id="IPR002323">
    <property type="entry name" value="Cyt_CIE"/>
</dbReference>
<dbReference type="InterPro" id="IPR036909">
    <property type="entry name" value="Cyt_c-like_dom_sf"/>
</dbReference>
<dbReference type="EMBL" id="SIHO01000002">
    <property type="protein sequence ID" value="TFU03849.1"/>
    <property type="molecule type" value="Genomic_DNA"/>
</dbReference>
<evidence type="ECO:0000313" key="8">
    <source>
        <dbReference type="Proteomes" id="UP000297737"/>
    </source>
</evidence>
<dbReference type="PANTHER" id="PTHR40942:SF4">
    <property type="entry name" value="CYTOCHROME C5"/>
    <property type="match status" value="1"/>
</dbReference>
<evidence type="ECO:0000256" key="1">
    <source>
        <dbReference type="ARBA" id="ARBA00022448"/>
    </source>
</evidence>
<keyword evidence="1" id="KW-0813">Transport</keyword>
<reference evidence="7 8" key="1">
    <citation type="submission" date="2019-02" db="EMBL/GenBank/DDBJ databases">
        <title>Polymorphobacter sp. isolated from the lake at the Tibet of China.</title>
        <authorList>
            <person name="Li A."/>
        </authorList>
    </citation>
    <scope>NUCLEOTIDE SEQUENCE [LARGE SCALE GENOMIC DNA]</scope>
    <source>
        <strain evidence="7 8">DJ1R-1</strain>
    </source>
</reference>
<dbReference type="OrthoDB" id="9814708at2"/>
<proteinExistence type="predicted"/>
<keyword evidence="8" id="KW-1185">Reference proteome</keyword>
<evidence type="ECO:0000259" key="6">
    <source>
        <dbReference type="Pfam" id="PF13442"/>
    </source>
</evidence>
<organism evidence="7 8">
    <name type="scientific">Glacieibacterium arshaanense</name>
    <dbReference type="NCBI Taxonomy" id="2511025"/>
    <lineage>
        <taxon>Bacteria</taxon>
        <taxon>Pseudomonadati</taxon>
        <taxon>Pseudomonadota</taxon>
        <taxon>Alphaproteobacteria</taxon>
        <taxon>Sphingomonadales</taxon>
        <taxon>Sphingosinicellaceae</taxon>
        <taxon>Glacieibacterium</taxon>
    </lineage>
</organism>
<dbReference type="AlphaFoldDB" id="A0A4Y9ER76"/>
<keyword evidence="4" id="KW-0249">Electron transport</keyword>
<dbReference type="Pfam" id="PF13442">
    <property type="entry name" value="Cytochrome_CBB3"/>
    <property type="match status" value="1"/>
</dbReference>
<keyword evidence="2" id="KW-0349">Heme</keyword>
<accession>A0A4Y9ER76</accession>
<dbReference type="Gene3D" id="1.10.760.10">
    <property type="entry name" value="Cytochrome c-like domain"/>
    <property type="match status" value="1"/>
</dbReference>
<comment type="caution">
    <text evidence="7">The sequence shown here is derived from an EMBL/GenBank/DDBJ whole genome shotgun (WGS) entry which is preliminary data.</text>
</comment>
<gene>
    <name evidence="7" type="ORF">EUV02_07595</name>
</gene>
<evidence type="ECO:0000256" key="4">
    <source>
        <dbReference type="ARBA" id="ARBA00022982"/>
    </source>
</evidence>
<evidence type="ECO:0000256" key="2">
    <source>
        <dbReference type="ARBA" id="ARBA00022617"/>
    </source>
</evidence>
<evidence type="ECO:0000256" key="5">
    <source>
        <dbReference type="ARBA" id="ARBA00023004"/>
    </source>
</evidence>
<dbReference type="SUPFAM" id="SSF46626">
    <property type="entry name" value="Cytochrome c"/>
    <property type="match status" value="1"/>
</dbReference>
<dbReference type="PANTHER" id="PTHR40942">
    <property type="match status" value="1"/>
</dbReference>
<dbReference type="InterPro" id="IPR009056">
    <property type="entry name" value="Cyt_c-like_dom"/>
</dbReference>
<protein>
    <submittedName>
        <fullName evidence="7">Cytochrome c5 family protein</fullName>
    </submittedName>
</protein>
<evidence type="ECO:0000313" key="7">
    <source>
        <dbReference type="EMBL" id="TFU03849.1"/>
    </source>
</evidence>
<dbReference type="Proteomes" id="UP000297737">
    <property type="component" value="Unassembled WGS sequence"/>
</dbReference>
<keyword evidence="5" id="KW-0408">Iron</keyword>
<keyword evidence="3" id="KW-0479">Metal-binding</keyword>
<dbReference type="PRINTS" id="PR00607">
    <property type="entry name" value="CYTCHROMECIE"/>
</dbReference>
<feature type="domain" description="Cytochrome c" evidence="6">
    <location>
        <begin position="6"/>
        <end position="78"/>
    </location>
</feature>
<dbReference type="GO" id="GO:0020037">
    <property type="term" value="F:heme binding"/>
    <property type="evidence" value="ECO:0007669"/>
    <property type="project" value="InterPro"/>
</dbReference>
<evidence type="ECO:0000256" key="3">
    <source>
        <dbReference type="ARBA" id="ARBA00022723"/>
    </source>
</evidence>
<dbReference type="GO" id="GO:0009055">
    <property type="term" value="F:electron transfer activity"/>
    <property type="evidence" value="ECO:0007669"/>
    <property type="project" value="InterPro"/>
</dbReference>